<dbReference type="EMBL" id="ML994615">
    <property type="protein sequence ID" value="KAF2192404.1"/>
    <property type="molecule type" value="Genomic_DNA"/>
</dbReference>
<evidence type="ECO:0000256" key="9">
    <source>
        <dbReference type="ARBA" id="ARBA00022968"/>
    </source>
</evidence>
<gene>
    <name evidence="13" type="ORF">K469DRAFT_735428</name>
</gene>
<evidence type="ECO:0000256" key="4">
    <source>
        <dbReference type="ARBA" id="ARBA00012557"/>
    </source>
</evidence>
<accession>A0A6A6ELE4</accession>
<sequence>MHNSIIARLALNHCLLPLFHPYFHSGERGYDIWEEDTKLPFINPSTHESSAAACVPFLENAFKDVATVLKFGAAEVASKLPTYLSIIGPCAPDMLLFSDTQRTIMIISYTTHSETSPLAFAAKMLVFFLPMMQLVWDKKSQNEWFVFIELDTYVNWANLHRFLRHFDPSQSHYFGSPVWLANRLLVTYGKKFRDNDLVAGSQRSGKDLSKECCGEVLAQVLTECRVTNSGYWPMFNGEKSTPIWFGKEHYCEAIITLHHLNEADFAGMQRWEAARERASRPLTFEELFEYTKPSLQTQIDHWTNMSEDVTRKALDAVVTSFNDCFEACLKDRKCVRYEHFGDTCGFSYTIRMGHEKQPEGSEK</sequence>
<dbReference type="GO" id="GO:0000166">
    <property type="term" value="F:nucleotide binding"/>
    <property type="evidence" value="ECO:0007669"/>
    <property type="project" value="UniProtKB-KW"/>
</dbReference>
<comment type="pathway">
    <text evidence="2">Protein modification; protein glycosylation.</text>
</comment>
<dbReference type="Pfam" id="PF02434">
    <property type="entry name" value="Fringe"/>
    <property type="match status" value="1"/>
</dbReference>
<dbReference type="PANTHER" id="PTHR23033">
    <property type="entry name" value="BETA1,3-GALACTOSYLTRANSFERASE"/>
    <property type="match status" value="1"/>
</dbReference>
<evidence type="ECO:0000256" key="11">
    <source>
        <dbReference type="ARBA" id="ARBA00023136"/>
    </source>
</evidence>
<evidence type="ECO:0000256" key="10">
    <source>
        <dbReference type="ARBA" id="ARBA00022989"/>
    </source>
</evidence>
<comment type="subcellular location">
    <subcellularLocation>
        <location evidence="1">Membrane</location>
        <topology evidence="1">Single-pass type II membrane protein</topology>
    </subcellularLocation>
</comment>
<reference evidence="13" key="1">
    <citation type="journal article" date="2020" name="Stud. Mycol.">
        <title>101 Dothideomycetes genomes: a test case for predicting lifestyles and emergence of pathogens.</title>
        <authorList>
            <person name="Haridas S."/>
            <person name="Albert R."/>
            <person name="Binder M."/>
            <person name="Bloem J."/>
            <person name="Labutti K."/>
            <person name="Salamov A."/>
            <person name="Andreopoulos B."/>
            <person name="Baker S."/>
            <person name="Barry K."/>
            <person name="Bills G."/>
            <person name="Bluhm B."/>
            <person name="Cannon C."/>
            <person name="Castanera R."/>
            <person name="Culley D."/>
            <person name="Daum C."/>
            <person name="Ezra D."/>
            <person name="Gonzalez J."/>
            <person name="Henrissat B."/>
            <person name="Kuo A."/>
            <person name="Liang C."/>
            <person name="Lipzen A."/>
            <person name="Lutzoni F."/>
            <person name="Magnuson J."/>
            <person name="Mondo S."/>
            <person name="Nolan M."/>
            <person name="Ohm R."/>
            <person name="Pangilinan J."/>
            <person name="Park H.-J."/>
            <person name="Ramirez L."/>
            <person name="Alfaro M."/>
            <person name="Sun H."/>
            <person name="Tritt A."/>
            <person name="Yoshinaga Y."/>
            <person name="Zwiers L.-H."/>
            <person name="Turgeon B."/>
            <person name="Goodwin S."/>
            <person name="Spatafora J."/>
            <person name="Crous P."/>
            <person name="Grigoriev I."/>
        </authorList>
    </citation>
    <scope>NUCLEOTIDE SEQUENCE</scope>
    <source>
        <strain evidence="13">CBS 207.26</strain>
    </source>
</reference>
<organism evidence="13 14">
    <name type="scientific">Zopfia rhizophila CBS 207.26</name>
    <dbReference type="NCBI Taxonomy" id="1314779"/>
    <lineage>
        <taxon>Eukaryota</taxon>
        <taxon>Fungi</taxon>
        <taxon>Dikarya</taxon>
        <taxon>Ascomycota</taxon>
        <taxon>Pezizomycotina</taxon>
        <taxon>Dothideomycetes</taxon>
        <taxon>Dothideomycetes incertae sedis</taxon>
        <taxon>Zopfiaceae</taxon>
        <taxon>Zopfia</taxon>
    </lineage>
</organism>
<feature type="domain" description="Fringe-like glycosyltransferase" evidence="12">
    <location>
        <begin position="138"/>
        <end position="177"/>
    </location>
</feature>
<dbReference type="GO" id="GO:0016020">
    <property type="term" value="C:membrane"/>
    <property type="evidence" value="ECO:0007669"/>
    <property type="project" value="UniProtKB-SubCell"/>
</dbReference>
<evidence type="ECO:0000313" key="13">
    <source>
        <dbReference type="EMBL" id="KAF2192404.1"/>
    </source>
</evidence>
<evidence type="ECO:0000256" key="1">
    <source>
        <dbReference type="ARBA" id="ARBA00004606"/>
    </source>
</evidence>
<evidence type="ECO:0000259" key="12">
    <source>
        <dbReference type="Pfam" id="PF02434"/>
    </source>
</evidence>
<keyword evidence="11" id="KW-0472">Membrane</keyword>
<evidence type="ECO:0000256" key="6">
    <source>
        <dbReference type="ARBA" id="ARBA00022679"/>
    </source>
</evidence>
<evidence type="ECO:0000256" key="3">
    <source>
        <dbReference type="ARBA" id="ARBA00006462"/>
    </source>
</evidence>
<evidence type="ECO:0000256" key="8">
    <source>
        <dbReference type="ARBA" id="ARBA00022741"/>
    </source>
</evidence>
<protein>
    <recommendedName>
        <fullName evidence="4">N-acetylgalactosaminide beta-1,3-galactosyltransferase</fullName>
        <ecNumber evidence="4">2.4.1.122</ecNumber>
    </recommendedName>
</protein>
<keyword evidence="5" id="KW-0328">Glycosyltransferase</keyword>
<keyword evidence="10" id="KW-1133">Transmembrane helix</keyword>
<dbReference type="AlphaFoldDB" id="A0A6A6ELE4"/>
<dbReference type="InterPro" id="IPR026050">
    <property type="entry name" value="C1GALT1/C1GALT1_chp1"/>
</dbReference>
<dbReference type="PANTHER" id="PTHR23033:SF43">
    <property type="entry name" value="APPLE DOMAIN-CONTAINING PROTEIN"/>
    <property type="match status" value="1"/>
</dbReference>
<evidence type="ECO:0000256" key="5">
    <source>
        <dbReference type="ARBA" id="ARBA00022676"/>
    </source>
</evidence>
<keyword evidence="8" id="KW-0547">Nucleotide-binding</keyword>
<name>A0A6A6ELE4_9PEZI</name>
<keyword evidence="7" id="KW-0812">Transmembrane</keyword>
<dbReference type="EC" id="2.4.1.122" evidence="4"/>
<evidence type="ECO:0000256" key="7">
    <source>
        <dbReference type="ARBA" id="ARBA00022692"/>
    </source>
</evidence>
<keyword evidence="9" id="KW-0735">Signal-anchor</keyword>
<dbReference type="Proteomes" id="UP000800200">
    <property type="component" value="Unassembled WGS sequence"/>
</dbReference>
<keyword evidence="14" id="KW-1185">Reference proteome</keyword>
<proteinExistence type="inferred from homology"/>
<dbReference type="GO" id="GO:0016263">
    <property type="term" value="F:glycoprotein-N-acetylgalactosamine 3-beta-galactosyltransferase activity"/>
    <property type="evidence" value="ECO:0007669"/>
    <property type="project" value="UniProtKB-EC"/>
</dbReference>
<dbReference type="InterPro" id="IPR003378">
    <property type="entry name" value="Fringe-like_glycosylTrfase"/>
</dbReference>
<keyword evidence="6 13" id="KW-0808">Transferase</keyword>
<dbReference type="OrthoDB" id="414175at2759"/>
<dbReference type="Gene3D" id="3.90.550.50">
    <property type="match status" value="1"/>
</dbReference>
<evidence type="ECO:0000256" key="2">
    <source>
        <dbReference type="ARBA" id="ARBA00004922"/>
    </source>
</evidence>
<evidence type="ECO:0000313" key="14">
    <source>
        <dbReference type="Proteomes" id="UP000800200"/>
    </source>
</evidence>
<comment type="similarity">
    <text evidence="3">Belongs to the glycosyltransferase 31 family. Beta3-Gal-T subfamily.</text>
</comment>